<evidence type="ECO:0000313" key="1">
    <source>
        <dbReference type="EnsemblPlants" id="cds.evm.model.10.493"/>
    </source>
</evidence>
<sequence length="167" mass="19622">MAILVWVLEDPWLPRPITFQIYDEPPIPDHLYVIDLKKANGDWDEVFIRVVFNPNDANLMLKILTSEYCRANRDVRQSSGFYGLIQRLGRKDVLAFLMRVSRAWLREKFELFLVLSQDLWYVRNSVANGGHKSPVAKIVGWCYCFLAEYKGSNTDFKRGHPRKKVNW</sequence>
<organism evidence="1 2">
    <name type="scientific">Cannabis sativa</name>
    <name type="common">Hemp</name>
    <name type="synonym">Marijuana</name>
    <dbReference type="NCBI Taxonomy" id="3483"/>
    <lineage>
        <taxon>Eukaryota</taxon>
        <taxon>Viridiplantae</taxon>
        <taxon>Streptophyta</taxon>
        <taxon>Embryophyta</taxon>
        <taxon>Tracheophyta</taxon>
        <taxon>Spermatophyta</taxon>
        <taxon>Magnoliopsida</taxon>
        <taxon>eudicotyledons</taxon>
        <taxon>Gunneridae</taxon>
        <taxon>Pentapetalae</taxon>
        <taxon>rosids</taxon>
        <taxon>fabids</taxon>
        <taxon>Rosales</taxon>
        <taxon>Cannabaceae</taxon>
        <taxon>Cannabis</taxon>
    </lineage>
</organism>
<accession>A0A803QP13</accession>
<dbReference type="AlphaFoldDB" id="A0A803QP13"/>
<dbReference type="EMBL" id="UZAU01000806">
    <property type="status" value="NOT_ANNOTATED_CDS"/>
    <property type="molecule type" value="Genomic_DNA"/>
</dbReference>
<dbReference type="Gramene" id="evm.model.10.493">
    <property type="protein sequence ID" value="cds.evm.model.10.493"/>
    <property type="gene ID" value="evm.TU.10.493"/>
</dbReference>
<dbReference type="Proteomes" id="UP000596661">
    <property type="component" value="Unassembled WGS sequence"/>
</dbReference>
<protein>
    <submittedName>
        <fullName evidence="1">Uncharacterized protein</fullName>
    </submittedName>
</protein>
<evidence type="ECO:0000313" key="2">
    <source>
        <dbReference type="Proteomes" id="UP000596661"/>
    </source>
</evidence>
<name>A0A803QP13_CANSA</name>
<reference evidence="1" key="1">
    <citation type="submission" date="2021-03" db="UniProtKB">
        <authorList>
            <consortium name="EnsemblPlants"/>
        </authorList>
    </citation>
    <scope>IDENTIFICATION</scope>
</reference>
<keyword evidence="2" id="KW-1185">Reference proteome</keyword>
<proteinExistence type="predicted"/>
<dbReference type="EnsemblPlants" id="evm.model.10.493">
    <property type="protein sequence ID" value="cds.evm.model.10.493"/>
    <property type="gene ID" value="evm.TU.10.493"/>
</dbReference>